<organism evidence="2 3">
    <name type="scientific">Streptosporangium becharense</name>
    <dbReference type="NCBI Taxonomy" id="1816182"/>
    <lineage>
        <taxon>Bacteria</taxon>
        <taxon>Bacillati</taxon>
        <taxon>Actinomycetota</taxon>
        <taxon>Actinomycetes</taxon>
        <taxon>Streptosporangiales</taxon>
        <taxon>Streptosporangiaceae</taxon>
        <taxon>Streptosporangium</taxon>
    </lineage>
</organism>
<evidence type="ECO:0000313" key="2">
    <source>
        <dbReference type="EMBL" id="MBB5817643.1"/>
    </source>
</evidence>
<feature type="transmembrane region" description="Helical" evidence="1">
    <location>
        <begin position="61"/>
        <end position="78"/>
    </location>
</feature>
<protein>
    <submittedName>
        <fullName evidence="2">Uncharacterized protein</fullName>
    </submittedName>
</protein>
<name>A0A7W9ICI7_9ACTN</name>
<keyword evidence="1" id="KW-0812">Transmembrane</keyword>
<proteinExistence type="predicted"/>
<reference evidence="2 3" key="1">
    <citation type="submission" date="2020-08" db="EMBL/GenBank/DDBJ databases">
        <title>Sequencing the genomes of 1000 actinobacteria strains.</title>
        <authorList>
            <person name="Klenk H.-P."/>
        </authorList>
    </citation>
    <scope>NUCLEOTIDE SEQUENCE [LARGE SCALE GENOMIC DNA]</scope>
    <source>
        <strain evidence="2 3">DSM 46887</strain>
    </source>
</reference>
<dbReference type="EMBL" id="JACHMP010000001">
    <property type="protein sequence ID" value="MBB5817643.1"/>
    <property type="molecule type" value="Genomic_DNA"/>
</dbReference>
<feature type="transmembrane region" description="Helical" evidence="1">
    <location>
        <begin position="116"/>
        <end position="136"/>
    </location>
</feature>
<comment type="caution">
    <text evidence="2">The sequence shown here is derived from an EMBL/GenBank/DDBJ whole genome shotgun (WGS) entry which is preliminary data.</text>
</comment>
<evidence type="ECO:0000256" key="1">
    <source>
        <dbReference type="SAM" id="Phobius"/>
    </source>
</evidence>
<dbReference type="AlphaFoldDB" id="A0A7W9ICI7"/>
<accession>A0A7W9ICI7</accession>
<keyword evidence="1" id="KW-1133">Transmembrane helix</keyword>
<evidence type="ECO:0000313" key="3">
    <source>
        <dbReference type="Proteomes" id="UP000540685"/>
    </source>
</evidence>
<dbReference type="RefSeq" id="WP_184548671.1">
    <property type="nucleotide sequence ID" value="NZ_JACHMP010000001.1"/>
</dbReference>
<sequence length="139" mass="13949">MREAVSPAGPARDRPVPGGLLYCLRILTVAQAVGLVAAASFSGHAAQGAGAPVGADAMAGTAVHLIALLQVGAAVLVWRPGRGAGWPAAASAGLFLAGTGRHPGWETLGIRLPGDLILFGLSMVVLVWAWSPGAAVRRS</sequence>
<feature type="transmembrane region" description="Helical" evidence="1">
    <location>
        <begin position="20"/>
        <end position="41"/>
    </location>
</feature>
<keyword evidence="3" id="KW-1185">Reference proteome</keyword>
<keyword evidence="1" id="KW-0472">Membrane</keyword>
<feature type="transmembrane region" description="Helical" evidence="1">
    <location>
        <begin position="85"/>
        <end position="104"/>
    </location>
</feature>
<gene>
    <name evidence="2" type="ORF">F4562_000705</name>
</gene>
<dbReference type="Proteomes" id="UP000540685">
    <property type="component" value="Unassembled WGS sequence"/>
</dbReference>